<proteinExistence type="predicted"/>
<protein>
    <submittedName>
        <fullName evidence="1">Uncharacterized protein</fullName>
    </submittedName>
</protein>
<reference evidence="2" key="1">
    <citation type="submission" date="2013-03" db="EMBL/GenBank/DDBJ databases">
        <title>The Genome Sequence of Anopheles christyi ACHKN1017.</title>
        <authorList>
            <consortium name="The Broad Institute Genomics Platform"/>
            <person name="Neafsey D.E."/>
            <person name="Besansky N."/>
            <person name="Walker B."/>
            <person name="Young S.K."/>
            <person name="Zeng Q."/>
            <person name="Gargeya S."/>
            <person name="Fitzgerald M."/>
            <person name="Haas B."/>
            <person name="Abouelleil A."/>
            <person name="Allen A.W."/>
            <person name="Alvarado L."/>
            <person name="Arachchi H.M."/>
            <person name="Berlin A.M."/>
            <person name="Chapman S.B."/>
            <person name="Gainer-Dewar J."/>
            <person name="Goldberg J."/>
            <person name="Griggs A."/>
            <person name="Gujja S."/>
            <person name="Hansen M."/>
            <person name="Howarth C."/>
            <person name="Imamovic A."/>
            <person name="Ireland A."/>
            <person name="Larimer J."/>
            <person name="McCowan C."/>
            <person name="Murphy C."/>
            <person name="Pearson M."/>
            <person name="Poon T.W."/>
            <person name="Priest M."/>
            <person name="Roberts A."/>
            <person name="Saif S."/>
            <person name="Shea T."/>
            <person name="Sisk P."/>
            <person name="Sykes S."/>
            <person name="Wortman J."/>
            <person name="Nusbaum C."/>
            <person name="Birren B."/>
        </authorList>
    </citation>
    <scope>NUCLEOTIDE SEQUENCE [LARGE SCALE GENOMIC DNA]</scope>
    <source>
        <strain evidence="2">ACHKN1017</strain>
    </source>
</reference>
<reference evidence="1" key="2">
    <citation type="submission" date="2020-05" db="UniProtKB">
        <authorList>
            <consortium name="EnsemblMetazoa"/>
        </authorList>
    </citation>
    <scope>IDENTIFICATION</scope>
    <source>
        <strain evidence="1">ACHKN1017</strain>
    </source>
</reference>
<dbReference type="EnsemblMetazoa" id="ACHR014346-RA">
    <property type="protein sequence ID" value="ACHR014346-PA"/>
    <property type="gene ID" value="ACHR014346"/>
</dbReference>
<sequence length="46" mass="5655">MFLHFLIERGKNRKWKSRTNREWRWPFNSTAVLDANPARLEHRTST</sequence>
<dbReference type="AlphaFoldDB" id="A0A182KIT7"/>
<evidence type="ECO:0000313" key="1">
    <source>
        <dbReference type="EnsemblMetazoa" id="ACHR014346-PA"/>
    </source>
</evidence>
<evidence type="ECO:0000313" key="2">
    <source>
        <dbReference type="Proteomes" id="UP000075881"/>
    </source>
</evidence>
<organism evidence="1 2">
    <name type="scientific">Anopheles christyi</name>
    <dbReference type="NCBI Taxonomy" id="43041"/>
    <lineage>
        <taxon>Eukaryota</taxon>
        <taxon>Metazoa</taxon>
        <taxon>Ecdysozoa</taxon>
        <taxon>Arthropoda</taxon>
        <taxon>Hexapoda</taxon>
        <taxon>Insecta</taxon>
        <taxon>Pterygota</taxon>
        <taxon>Neoptera</taxon>
        <taxon>Endopterygota</taxon>
        <taxon>Diptera</taxon>
        <taxon>Nematocera</taxon>
        <taxon>Culicoidea</taxon>
        <taxon>Culicidae</taxon>
        <taxon>Anophelinae</taxon>
        <taxon>Anopheles</taxon>
    </lineage>
</organism>
<keyword evidence="2" id="KW-1185">Reference proteome</keyword>
<dbReference type="Proteomes" id="UP000075881">
    <property type="component" value="Unassembled WGS sequence"/>
</dbReference>
<dbReference type="VEuPathDB" id="VectorBase:ACHR014346"/>
<accession>A0A182KIT7</accession>
<name>A0A182KIT7_9DIPT</name>